<name>A0A979FPJ6_HYAAZ</name>
<dbReference type="Proteomes" id="UP000694843">
    <property type="component" value="Unplaced"/>
</dbReference>
<feature type="region of interest" description="Disordered" evidence="1">
    <location>
        <begin position="500"/>
        <end position="592"/>
    </location>
</feature>
<gene>
    <name evidence="4" type="primary">LOC108669810</name>
</gene>
<dbReference type="InterPro" id="IPR024761">
    <property type="entry name" value="TFIIIC_delta_N"/>
</dbReference>
<evidence type="ECO:0000313" key="4">
    <source>
        <dbReference type="RefSeq" id="XP_047738617.1"/>
    </source>
</evidence>
<dbReference type="GO" id="GO:0000127">
    <property type="term" value="C:transcription factor TFIIIC complex"/>
    <property type="evidence" value="ECO:0007669"/>
    <property type="project" value="InterPro"/>
</dbReference>
<proteinExistence type="predicted"/>
<feature type="compositionally biased region" description="Polar residues" evidence="1">
    <location>
        <begin position="194"/>
        <end position="215"/>
    </location>
</feature>
<feature type="compositionally biased region" description="Basic and acidic residues" evidence="1">
    <location>
        <begin position="506"/>
        <end position="521"/>
    </location>
</feature>
<feature type="compositionally biased region" description="Polar residues" evidence="1">
    <location>
        <begin position="525"/>
        <end position="539"/>
    </location>
</feature>
<feature type="region of interest" description="Disordered" evidence="1">
    <location>
        <begin position="365"/>
        <end position="395"/>
    </location>
</feature>
<evidence type="ECO:0000259" key="2">
    <source>
        <dbReference type="Pfam" id="PF12657"/>
    </source>
</evidence>
<feature type="compositionally biased region" description="Basic and acidic residues" evidence="1">
    <location>
        <begin position="541"/>
        <end position="590"/>
    </location>
</feature>
<dbReference type="InterPro" id="IPR044230">
    <property type="entry name" value="GTF3C4"/>
</dbReference>
<feature type="region of interest" description="Disordered" evidence="1">
    <location>
        <begin position="675"/>
        <end position="707"/>
    </location>
</feature>
<dbReference type="PANTHER" id="PTHR15496">
    <property type="entry name" value="GENERAL TRANSCRIPTION FACTOR 3C POLYPEPTIDE 4 FAMILY"/>
    <property type="match status" value="1"/>
</dbReference>
<dbReference type="AlphaFoldDB" id="A0A979FPJ6"/>
<feature type="compositionally biased region" description="Polar residues" evidence="1">
    <location>
        <begin position="275"/>
        <end position="285"/>
    </location>
</feature>
<protein>
    <submittedName>
        <fullName evidence="4">Uncharacterized protein LOC108669810 isoform X2</fullName>
    </submittedName>
</protein>
<dbReference type="PANTHER" id="PTHR15496:SF2">
    <property type="entry name" value="GENERAL TRANSCRIPTION FACTOR 3C POLYPEPTIDE 4"/>
    <property type="match status" value="1"/>
</dbReference>
<feature type="domain" description="Transcription factor IIIC 90kDa subunit N-terminal" evidence="2">
    <location>
        <begin position="28"/>
        <end position="206"/>
    </location>
</feature>
<evidence type="ECO:0000256" key="1">
    <source>
        <dbReference type="SAM" id="MobiDB-lite"/>
    </source>
</evidence>
<sequence length="954" mass="105682">MLGSIEQKLVVASRSFSVNLQDANGLDWSQDNRLALVTPSSVIVYDVETNFSDATSRCLPLPQINLASPHQPNPHYSSGLETASFSSEPRLSEAVRQKLLPLVLSAPLSAASRSLLSSQNLPPGFDIVYTGFRHAIWSPLGAGGLQRCVLAMTTADHRLLLVCGKGRSLRPSLSLGRRWANYLEAHNWPLSCTSSKKCEPESSSNERISQRNVVHSNKDVCLDPPVHQPANRNSNSGQHTGLESTNDQSSQARDDVSIPAGQVQTPQGNKRVKNNDVSATTTPVSSRKMKTGIKREFVDYREAQQIREIEVHVDRLSQLAIKTIHWCPTVMECPETGVWTSELLHVTLSGHAVLWRITAASHHTPQAAPSDLDDDRRARRCSKKSPRKQEQEDDTSNYLDAQVIGTFDLKCPGASCVKWINLPDQAEFLFVGDCQGPLKVFRIERDSNGNIDIFLLREIFGRDKLTVTNVELVDVITSGCDPDSERMVGELEIAKQNKTISPSKVPCKENRAPDDVGRDDGVLTSAVSPPASNQETCDGSSIDRERTSLDRDAVTLDRERTSLDRDDVTLDRERTTQSRDDSSPVEDRSSLDMQSTQILLAVSRNMVLSVVLVQLYRHHCKVLATAQAHVARMNITSIRCPDPGHVYCSTMDGRVLEMSILHQQSCSESTTLLNDLSHQRNSSKRKRKSSQSTDVAEPEPDSPAHNVIPANIIPSKALYDDGSKETVMIARAVKLHDRVEYSEVISVRDRSGAESRLTCDCTKYHESNSSLSLRRKVLKDFTSDGASILAMVTSPNSVFYATVESLRVPYDHLVMRECSHLIISLVCSSDTLQQHCCLPALRLPLHMQHDVLAAARILALEGIVLDVSSLLKFIPGGAPSDDVKTPPCDVQEGGALRGRQLLLWLAKLYAKLNVKFNIQHPVIQSWVCIEKSAQEAVQMPWLEQLKYMQPYLNS</sequence>
<dbReference type="GeneID" id="108669810"/>
<feature type="region of interest" description="Disordered" evidence="1">
    <location>
        <begin position="194"/>
        <end position="288"/>
    </location>
</feature>
<feature type="compositionally biased region" description="Polar residues" evidence="1">
    <location>
        <begin position="230"/>
        <end position="251"/>
    </location>
</feature>
<dbReference type="RefSeq" id="XP_047738617.1">
    <property type="nucleotide sequence ID" value="XM_047882661.1"/>
</dbReference>
<dbReference type="GO" id="GO:0004402">
    <property type="term" value="F:histone acetyltransferase activity"/>
    <property type="evidence" value="ECO:0007669"/>
    <property type="project" value="InterPro"/>
</dbReference>
<dbReference type="GO" id="GO:0006384">
    <property type="term" value="P:transcription initiation at RNA polymerase III promoter"/>
    <property type="evidence" value="ECO:0007669"/>
    <property type="project" value="InterPro"/>
</dbReference>
<accession>A0A979FPJ6</accession>
<reference evidence="4" key="1">
    <citation type="submission" date="2025-08" db="UniProtKB">
        <authorList>
            <consortium name="RefSeq"/>
        </authorList>
    </citation>
    <scope>IDENTIFICATION</scope>
    <source>
        <tissue evidence="4">Whole organism</tissue>
    </source>
</reference>
<evidence type="ECO:0000313" key="3">
    <source>
        <dbReference type="Proteomes" id="UP000694843"/>
    </source>
</evidence>
<keyword evidence="3" id="KW-1185">Reference proteome</keyword>
<organism evidence="3 4">
    <name type="scientific">Hyalella azteca</name>
    <name type="common">Amphipod</name>
    <dbReference type="NCBI Taxonomy" id="294128"/>
    <lineage>
        <taxon>Eukaryota</taxon>
        <taxon>Metazoa</taxon>
        <taxon>Ecdysozoa</taxon>
        <taxon>Arthropoda</taxon>
        <taxon>Crustacea</taxon>
        <taxon>Multicrustacea</taxon>
        <taxon>Malacostraca</taxon>
        <taxon>Eumalacostraca</taxon>
        <taxon>Peracarida</taxon>
        <taxon>Amphipoda</taxon>
        <taxon>Senticaudata</taxon>
        <taxon>Talitrida</taxon>
        <taxon>Talitroidea</taxon>
        <taxon>Hyalellidae</taxon>
        <taxon>Hyalella</taxon>
    </lineage>
</organism>
<dbReference type="Pfam" id="PF12657">
    <property type="entry name" value="TFIIIC_delta"/>
    <property type="match status" value="1"/>
</dbReference>